<dbReference type="EMBL" id="CT868438">
    <property type="protein sequence ID" value="CAK82629.1"/>
    <property type="molecule type" value="Genomic_DNA"/>
</dbReference>
<organism evidence="1 2">
    <name type="scientific">Paramecium tetraurelia</name>
    <dbReference type="NCBI Taxonomy" id="5888"/>
    <lineage>
        <taxon>Eukaryota</taxon>
        <taxon>Sar</taxon>
        <taxon>Alveolata</taxon>
        <taxon>Ciliophora</taxon>
        <taxon>Intramacronucleata</taxon>
        <taxon>Oligohymenophorea</taxon>
        <taxon>Peniculida</taxon>
        <taxon>Parameciidae</taxon>
        <taxon>Paramecium</taxon>
    </lineage>
</organism>
<protein>
    <submittedName>
        <fullName evidence="1">Uncharacterized protein</fullName>
    </submittedName>
</protein>
<gene>
    <name evidence="1" type="ORF">GSPATT00039505001</name>
</gene>
<evidence type="ECO:0000313" key="1">
    <source>
        <dbReference type="EMBL" id="CAK82629.1"/>
    </source>
</evidence>
<sequence length="118" mass="14041">MNQQFDCYFVSSLKKVVQNSFPIRSKLDVFQLSIQASNCLIFLGFNIMFSNFPTSLRSNQFFESWTFMNFAIKIIVNAETINNQSITWQVEVIDKWLMPHLCIERYEPQLRQQDLQKM</sequence>
<dbReference type="InParanoid" id="A0DHW2"/>
<evidence type="ECO:0000313" key="2">
    <source>
        <dbReference type="Proteomes" id="UP000000600"/>
    </source>
</evidence>
<accession>A0DHW2</accession>
<proteinExistence type="predicted"/>
<reference evidence="1 2" key="1">
    <citation type="journal article" date="2006" name="Nature">
        <title>Global trends of whole-genome duplications revealed by the ciliate Paramecium tetraurelia.</title>
        <authorList>
            <consortium name="Genoscope"/>
            <person name="Aury J.-M."/>
            <person name="Jaillon O."/>
            <person name="Duret L."/>
            <person name="Noel B."/>
            <person name="Jubin C."/>
            <person name="Porcel B.M."/>
            <person name="Segurens B."/>
            <person name="Daubin V."/>
            <person name="Anthouard V."/>
            <person name="Aiach N."/>
            <person name="Arnaiz O."/>
            <person name="Billaut A."/>
            <person name="Beisson J."/>
            <person name="Blanc I."/>
            <person name="Bouhouche K."/>
            <person name="Camara F."/>
            <person name="Duharcourt S."/>
            <person name="Guigo R."/>
            <person name="Gogendeau D."/>
            <person name="Katinka M."/>
            <person name="Keller A.-M."/>
            <person name="Kissmehl R."/>
            <person name="Klotz C."/>
            <person name="Koll F."/>
            <person name="Le Moue A."/>
            <person name="Lepere C."/>
            <person name="Malinsky S."/>
            <person name="Nowacki M."/>
            <person name="Nowak J.K."/>
            <person name="Plattner H."/>
            <person name="Poulain J."/>
            <person name="Ruiz F."/>
            <person name="Serrano V."/>
            <person name="Zagulski M."/>
            <person name="Dessen P."/>
            <person name="Betermier M."/>
            <person name="Weissenbach J."/>
            <person name="Scarpelli C."/>
            <person name="Schachter V."/>
            <person name="Sperling L."/>
            <person name="Meyer E."/>
            <person name="Cohen J."/>
            <person name="Wincker P."/>
        </authorList>
    </citation>
    <scope>NUCLEOTIDE SEQUENCE [LARGE SCALE GENOMIC DNA]</scope>
    <source>
        <strain evidence="1 2">Stock d4-2</strain>
    </source>
</reference>
<dbReference type="GeneID" id="5035811"/>
<keyword evidence="2" id="KW-1185">Reference proteome</keyword>
<dbReference type="RefSeq" id="XP_001450026.1">
    <property type="nucleotide sequence ID" value="XM_001449989.1"/>
</dbReference>
<dbReference type="HOGENOM" id="CLU_2077637_0_0_1"/>
<dbReference type="AlphaFoldDB" id="A0DHW2"/>
<dbReference type="Proteomes" id="UP000000600">
    <property type="component" value="Unassembled WGS sequence"/>
</dbReference>
<name>A0DHW2_PARTE</name>
<dbReference type="KEGG" id="ptm:GSPATT00039505001"/>